<dbReference type="CDD" id="cd05839">
    <property type="entry name" value="PWWP_BRPF"/>
    <property type="match status" value="1"/>
</dbReference>
<feature type="domain" description="PWWP" evidence="1">
    <location>
        <begin position="13"/>
        <end position="83"/>
    </location>
</feature>
<dbReference type="EMBL" id="JAACXV010013164">
    <property type="protein sequence ID" value="KAF7274004.1"/>
    <property type="molecule type" value="Genomic_DNA"/>
</dbReference>
<dbReference type="InterPro" id="IPR000313">
    <property type="entry name" value="PWWP_dom"/>
</dbReference>
<dbReference type="AlphaFoldDB" id="A0A834MDC5"/>
<comment type="caution">
    <text evidence="2">The sequence shown here is derived from an EMBL/GenBank/DDBJ whole genome shotgun (WGS) entry which is preliminary data.</text>
</comment>
<feature type="non-terminal residue" evidence="2">
    <location>
        <position position="99"/>
    </location>
</feature>
<sequence>YIHKGVPLPTPPQEVLDLSSKFTEHVYLVLFFDAKRTWQWLPAEKLELMGVDTEKDEAKVNEPRKQSDRKAVKKAYENALNYIQQISEVTENEQIDTKT</sequence>
<evidence type="ECO:0000313" key="3">
    <source>
        <dbReference type="Proteomes" id="UP000625711"/>
    </source>
</evidence>
<gene>
    <name evidence="2" type="ORF">GWI33_013311</name>
</gene>
<dbReference type="Pfam" id="PF00855">
    <property type="entry name" value="PWWP"/>
    <property type="match status" value="1"/>
</dbReference>
<accession>A0A834MDC5</accession>
<evidence type="ECO:0000259" key="1">
    <source>
        <dbReference type="Pfam" id="PF00855"/>
    </source>
</evidence>
<evidence type="ECO:0000313" key="2">
    <source>
        <dbReference type="EMBL" id="KAF7274004.1"/>
    </source>
</evidence>
<dbReference type="Proteomes" id="UP000625711">
    <property type="component" value="Unassembled WGS sequence"/>
</dbReference>
<keyword evidence="3" id="KW-1185">Reference proteome</keyword>
<dbReference type="Gene3D" id="2.30.30.140">
    <property type="match status" value="1"/>
</dbReference>
<name>A0A834MDC5_RHYFE</name>
<dbReference type="OrthoDB" id="20839at2759"/>
<protein>
    <recommendedName>
        <fullName evidence="1">PWWP domain-containing protein</fullName>
    </recommendedName>
</protein>
<organism evidence="2 3">
    <name type="scientific">Rhynchophorus ferrugineus</name>
    <name type="common">Red palm weevil</name>
    <name type="synonym">Curculio ferrugineus</name>
    <dbReference type="NCBI Taxonomy" id="354439"/>
    <lineage>
        <taxon>Eukaryota</taxon>
        <taxon>Metazoa</taxon>
        <taxon>Ecdysozoa</taxon>
        <taxon>Arthropoda</taxon>
        <taxon>Hexapoda</taxon>
        <taxon>Insecta</taxon>
        <taxon>Pterygota</taxon>
        <taxon>Neoptera</taxon>
        <taxon>Endopterygota</taxon>
        <taxon>Coleoptera</taxon>
        <taxon>Polyphaga</taxon>
        <taxon>Cucujiformia</taxon>
        <taxon>Curculionidae</taxon>
        <taxon>Dryophthorinae</taxon>
        <taxon>Rhynchophorus</taxon>
    </lineage>
</organism>
<reference evidence="2" key="1">
    <citation type="submission" date="2020-08" db="EMBL/GenBank/DDBJ databases">
        <title>Genome sequencing and assembly of the red palm weevil Rhynchophorus ferrugineus.</title>
        <authorList>
            <person name="Dias G.B."/>
            <person name="Bergman C.M."/>
            <person name="Manee M."/>
        </authorList>
    </citation>
    <scope>NUCLEOTIDE SEQUENCE</scope>
    <source>
        <strain evidence="2">AA-2017</strain>
        <tissue evidence="2">Whole larva</tissue>
    </source>
</reference>
<dbReference type="SUPFAM" id="SSF63748">
    <property type="entry name" value="Tudor/PWWP/MBT"/>
    <property type="match status" value="1"/>
</dbReference>
<proteinExistence type="predicted"/>